<dbReference type="CDD" id="cd05233">
    <property type="entry name" value="SDR_c"/>
    <property type="match status" value="1"/>
</dbReference>
<dbReference type="Proteomes" id="UP000585272">
    <property type="component" value="Unassembled WGS sequence"/>
</dbReference>
<accession>A0A840ICB9</accession>
<evidence type="ECO:0000256" key="2">
    <source>
        <dbReference type="ARBA" id="ARBA00023002"/>
    </source>
</evidence>
<dbReference type="Pfam" id="PF00106">
    <property type="entry name" value="adh_short"/>
    <property type="match status" value="1"/>
</dbReference>
<keyword evidence="2" id="KW-0560">Oxidoreductase</keyword>
<proteinExistence type="inferred from homology"/>
<dbReference type="GO" id="GO:0016491">
    <property type="term" value="F:oxidoreductase activity"/>
    <property type="evidence" value="ECO:0007669"/>
    <property type="project" value="UniProtKB-KW"/>
</dbReference>
<comment type="caution">
    <text evidence="5">The sequence shown here is derived from an EMBL/GenBank/DDBJ whole genome shotgun (WGS) entry which is preliminary data.</text>
</comment>
<keyword evidence="6" id="KW-1185">Reference proteome</keyword>
<dbReference type="RefSeq" id="WP_183341512.1">
    <property type="nucleotide sequence ID" value="NZ_JACHNU010000002.1"/>
</dbReference>
<evidence type="ECO:0000259" key="4">
    <source>
        <dbReference type="SMART" id="SM00822"/>
    </source>
</evidence>
<dbReference type="SMART" id="SM00822">
    <property type="entry name" value="PKS_KR"/>
    <property type="match status" value="1"/>
</dbReference>
<sequence>MGTTTRPLALVTGASSGIGRELAKEFARHDFDLVIAADDAQLQDAKRELEALGANVDAVTVDLAGDAGVDELWRRTEGHGRPLAAAALNAGIGVGGAFATDTRLEDDLRVVDVNVRSTVHLAKHVAQAMERRGEGRILFTSSIAAALPGTYQTVYNASKSFVQSFALALREELKGSGVTVTSLMPGPTETEFFERAGMDDTRIAAGEKDDPADVARDGFEALMRGDERVVSASLKTKLQAAGSRVLPDAAKARLQGRESKPGSG</sequence>
<dbReference type="Gene3D" id="3.40.50.720">
    <property type="entry name" value="NAD(P)-binding Rossmann-like Domain"/>
    <property type="match status" value="1"/>
</dbReference>
<dbReference type="GO" id="GO:0016020">
    <property type="term" value="C:membrane"/>
    <property type="evidence" value="ECO:0007669"/>
    <property type="project" value="TreeGrafter"/>
</dbReference>
<dbReference type="PANTHER" id="PTHR44196:SF1">
    <property type="entry name" value="DEHYDROGENASE_REDUCTASE SDR FAMILY MEMBER 7B"/>
    <property type="match status" value="1"/>
</dbReference>
<feature type="domain" description="Ketoreductase" evidence="4">
    <location>
        <begin position="7"/>
        <end position="190"/>
    </location>
</feature>
<evidence type="ECO:0000313" key="6">
    <source>
        <dbReference type="Proteomes" id="UP000585272"/>
    </source>
</evidence>
<dbReference type="PROSITE" id="PS00061">
    <property type="entry name" value="ADH_SHORT"/>
    <property type="match status" value="1"/>
</dbReference>
<comment type="similarity">
    <text evidence="1">Belongs to the short-chain dehydrogenases/reductases (SDR) family.</text>
</comment>
<organism evidence="5 6">
    <name type="scientific">Conexibacter arvalis</name>
    <dbReference type="NCBI Taxonomy" id="912552"/>
    <lineage>
        <taxon>Bacteria</taxon>
        <taxon>Bacillati</taxon>
        <taxon>Actinomycetota</taxon>
        <taxon>Thermoleophilia</taxon>
        <taxon>Solirubrobacterales</taxon>
        <taxon>Conexibacteraceae</taxon>
        <taxon>Conexibacter</taxon>
    </lineage>
</organism>
<dbReference type="InterPro" id="IPR057326">
    <property type="entry name" value="KR_dom"/>
</dbReference>
<name>A0A840ICB9_9ACTN</name>
<dbReference type="PANTHER" id="PTHR44196">
    <property type="entry name" value="DEHYDROGENASE/REDUCTASE SDR FAMILY MEMBER 7B"/>
    <property type="match status" value="1"/>
</dbReference>
<dbReference type="InterPro" id="IPR036291">
    <property type="entry name" value="NAD(P)-bd_dom_sf"/>
</dbReference>
<gene>
    <name evidence="5" type="ORF">BDZ31_001958</name>
</gene>
<evidence type="ECO:0000256" key="3">
    <source>
        <dbReference type="SAM" id="Coils"/>
    </source>
</evidence>
<dbReference type="EMBL" id="JACHNU010000002">
    <property type="protein sequence ID" value="MBB4662372.1"/>
    <property type="molecule type" value="Genomic_DNA"/>
</dbReference>
<dbReference type="InterPro" id="IPR002347">
    <property type="entry name" value="SDR_fam"/>
</dbReference>
<feature type="coiled-coil region" evidence="3">
    <location>
        <begin position="35"/>
        <end position="62"/>
    </location>
</feature>
<evidence type="ECO:0000313" key="5">
    <source>
        <dbReference type="EMBL" id="MBB4662372.1"/>
    </source>
</evidence>
<dbReference type="InterPro" id="IPR020904">
    <property type="entry name" value="Sc_DH/Rdtase_CS"/>
</dbReference>
<keyword evidence="3" id="KW-0175">Coiled coil</keyword>
<evidence type="ECO:0000256" key="1">
    <source>
        <dbReference type="ARBA" id="ARBA00006484"/>
    </source>
</evidence>
<reference evidence="5 6" key="1">
    <citation type="submission" date="2020-08" db="EMBL/GenBank/DDBJ databases">
        <title>Genomic Encyclopedia of Archaeal and Bacterial Type Strains, Phase II (KMG-II): from individual species to whole genera.</title>
        <authorList>
            <person name="Goeker M."/>
        </authorList>
    </citation>
    <scope>NUCLEOTIDE SEQUENCE [LARGE SCALE GENOMIC DNA]</scope>
    <source>
        <strain evidence="5 6">DSM 23288</strain>
    </source>
</reference>
<dbReference type="SUPFAM" id="SSF51735">
    <property type="entry name" value="NAD(P)-binding Rossmann-fold domains"/>
    <property type="match status" value="1"/>
</dbReference>
<dbReference type="AlphaFoldDB" id="A0A840ICB9"/>
<protein>
    <submittedName>
        <fullName evidence="5">Short-subunit dehydrogenase</fullName>
    </submittedName>
</protein>
<dbReference type="PRINTS" id="PR00081">
    <property type="entry name" value="GDHRDH"/>
</dbReference>